<dbReference type="OrthoDB" id="188778at2"/>
<dbReference type="InterPro" id="IPR013042">
    <property type="entry name" value="DUF1592"/>
</dbReference>
<keyword evidence="1" id="KW-0472">Membrane</keyword>
<dbReference type="InterPro" id="IPR013043">
    <property type="entry name" value="DUF1595"/>
</dbReference>
<proteinExistence type="predicted"/>
<dbReference type="EMBL" id="WTYX01000001">
    <property type="protein sequence ID" value="MXO89895.1"/>
    <property type="molecule type" value="Genomic_DNA"/>
</dbReference>
<organism evidence="7 8">
    <name type="scientific">Pontixanthobacter aquaemixtae</name>
    <dbReference type="NCBI Taxonomy" id="1958940"/>
    <lineage>
        <taxon>Bacteria</taxon>
        <taxon>Pseudomonadati</taxon>
        <taxon>Pseudomonadota</taxon>
        <taxon>Alphaproteobacteria</taxon>
        <taxon>Sphingomonadales</taxon>
        <taxon>Erythrobacteraceae</taxon>
        <taxon>Pontixanthobacter</taxon>
    </lineage>
</organism>
<dbReference type="InterPro" id="IPR013036">
    <property type="entry name" value="DUF1587"/>
</dbReference>
<accession>A0A844ZPW9</accession>
<keyword evidence="1" id="KW-0812">Transmembrane</keyword>
<dbReference type="Pfam" id="PF07626">
    <property type="entry name" value="PSD3"/>
    <property type="match status" value="1"/>
</dbReference>
<feature type="transmembrane region" description="Helical" evidence="1">
    <location>
        <begin position="20"/>
        <end position="38"/>
    </location>
</feature>
<feature type="domain" description="DUF1585" evidence="2">
    <location>
        <begin position="472"/>
        <end position="544"/>
    </location>
</feature>
<feature type="domain" description="DUF1592" evidence="5">
    <location>
        <begin position="213"/>
        <end position="339"/>
    </location>
</feature>
<feature type="domain" description="DUF1587" evidence="3">
    <location>
        <begin position="52"/>
        <end position="115"/>
    </location>
</feature>
<dbReference type="Pfam" id="PF07631">
    <property type="entry name" value="PSD4"/>
    <property type="match status" value="1"/>
</dbReference>
<evidence type="ECO:0000313" key="8">
    <source>
        <dbReference type="Proteomes" id="UP000442714"/>
    </source>
</evidence>
<dbReference type="Pfam" id="PF07627">
    <property type="entry name" value="PSCyt3"/>
    <property type="match status" value="1"/>
</dbReference>
<dbReference type="Proteomes" id="UP000442714">
    <property type="component" value="Unassembled WGS sequence"/>
</dbReference>
<dbReference type="Pfam" id="PF07624">
    <property type="entry name" value="PSD2"/>
    <property type="match status" value="1"/>
</dbReference>
<protein>
    <submittedName>
        <fullName evidence="7">DUF1588 domain-containing protein</fullName>
    </submittedName>
</protein>
<evidence type="ECO:0000259" key="5">
    <source>
        <dbReference type="Pfam" id="PF07631"/>
    </source>
</evidence>
<reference evidence="7 8" key="1">
    <citation type="submission" date="2019-12" db="EMBL/GenBank/DDBJ databases">
        <title>Genomic-based taxomic classification of the family Erythrobacteraceae.</title>
        <authorList>
            <person name="Xu L."/>
        </authorList>
    </citation>
    <scope>NUCLEOTIDE SEQUENCE [LARGE SCALE GENOMIC DNA]</scope>
    <source>
        <strain evidence="7 8">KCTC 52763</strain>
    </source>
</reference>
<name>A0A844ZPW9_9SPHN</name>
<keyword evidence="8" id="KW-1185">Reference proteome</keyword>
<dbReference type="Pfam" id="PF07637">
    <property type="entry name" value="PSD5"/>
    <property type="match status" value="1"/>
</dbReference>
<evidence type="ECO:0000256" key="1">
    <source>
        <dbReference type="SAM" id="Phobius"/>
    </source>
</evidence>
<evidence type="ECO:0000259" key="4">
    <source>
        <dbReference type="Pfam" id="PF07627"/>
    </source>
</evidence>
<feature type="domain" description="DUF1588" evidence="4">
    <location>
        <begin position="360"/>
        <end position="460"/>
    </location>
</feature>
<comment type="caution">
    <text evidence="7">The sequence shown here is derived from an EMBL/GenBank/DDBJ whole genome shotgun (WGS) entry which is preliminary data.</text>
</comment>
<sequence length="569" mass="62628">MANRVSSLMANMPIPARQFVVFAIMGLMLAFAAVMLFSSDEPDPEGGPPTVRRLTEEQYRNAIADIFGPETEITGRFERPFRSHGLVAVGTGAAGISPFAVEQYEVSARGIAASVLSKKRRAAFLDCGPKNETEFDAACAQKFLGETGRLLFRRPLSQDELSGFVGLSRSATGQLGSFYAGLELGLYSMLIAPDFLFRIERVAAGNDGAIVELDAYSKAERLSFFLTNAPPDAELLDAAASGSLDGSWGVSRQVSRLMDSERYPEAVRSFFADMLEFDDFGETSKDPQIYPAFNSVVAGEAQEQTLKTIEDHLLENRGDYRDLFTLRDTFLTRSLGVIYKTPIPKREGWQAVRFQPDANRAGIQSHVAFLALHSHPGRSSPTLRGYAMRKIFLCQEVPDPPASVNFTAIEEHVDKANVTARDRLDIHSTEPSCAGCHKVMDPIGFALEAYDGAGSHRTHENGSLIDLSGDLDGQAFASTNDLAEALRNHPETPRCLAQRMYTSAVGRDITWKERYYLDWLIEGFADDDYQVPSLMERIATSDNFFAVVRPMDQPARRVAKNNAANGDGQ</sequence>
<evidence type="ECO:0000259" key="6">
    <source>
        <dbReference type="Pfam" id="PF07637"/>
    </source>
</evidence>
<feature type="domain" description="DUF1595" evidence="6">
    <location>
        <begin position="139"/>
        <end position="200"/>
    </location>
</feature>
<keyword evidence="1" id="KW-1133">Transmembrane helix</keyword>
<evidence type="ECO:0000313" key="7">
    <source>
        <dbReference type="EMBL" id="MXO89895.1"/>
    </source>
</evidence>
<evidence type="ECO:0000259" key="2">
    <source>
        <dbReference type="Pfam" id="PF07624"/>
    </source>
</evidence>
<dbReference type="InterPro" id="IPR013039">
    <property type="entry name" value="DUF1588"/>
</dbReference>
<evidence type="ECO:0000259" key="3">
    <source>
        <dbReference type="Pfam" id="PF07626"/>
    </source>
</evidence>
<dbReference type="AlphaFoldDB" id="A0A844ZPW9"/>
<gene>
    <name evidence="7" type="ORF">GRI41_03600</name>
</gene>
<dbReference type="InterPro" id="IPR011478">
    <property type="entry name" value="DUF1585"/>
</dbReference>
<dbReference type="RefSeq" id="WP_160603405.1">
    <property type="nucleotide sequence ID" value="NZ_WTYX01000001.1"/>
</dbReference>